<comment type="caution">
    <text evidence="2">The sequence shown here is derived from an EMBL/GenBank/DDBJ whole genome shotgun (WGS) entry which is preliminary data.</text>
</comment>
<name>A0AA38UB21_9AGAR</name>
<feature type="region of interest" description="Disordered" evidence="1">
    <location>
        <begin position="67"/>
        <end position="87"/>
    </location>
</feature>
<feature type="compositionally biased region" description="Polar residues" evidence="1">
    <location>
        <begin position="105"/>
        <end position="114"/>
    </location>
</feature>
<accession>A0AA38UB21</accession>
<feature type="compositionally biased region" description="Low complexity" evidence="1">
    <location>
        <begin position="149"/>
        <end position="180"/>
    </location>
</feature>
<evidence type="ECO:0000256" key="1">
    <source>
        <dbReference type="SAM" id="MobiDB-lite"/>
    </source>
</evidence>
<feature type="compositionally biased region" description="Basic and acidic residues" evidence="1">
    <location>
        <begin position="563"/>
        <end position="575"/>
    </location>
</feature>
<sequence length="706" mass="75998">MPELVWKDIVVADSVDAASLHEGSLIPPPSTQVSALIASLPHPPAPRRHYAPTNSSLAAYLGDAAPNLSASRQPQNSTHNADASAAAPAPDHITLVGAQNADIQLNKNDDAVTNTRRHPTSSTSGSGIPSGLAPSDGAARPPSTSETKSVSAGSGSPRSSQAIPLVARPPSASASSTSFDAGACAPSTNIDAGNLSNAQAAPPIARNPSNSEANAVLAGHGRFPDANPSSARNLEAPPPPMPPKKKRAEMGPAERKLAREASSARSKKLADAIDGLLEEQESLFSKVADENNVTATRVKRLANQVPGVKEKKATSDYNILFYYKNKELNSDRPAGSKILSKDIHEAVKEDEELQSIRNDKDAMAELRAQYEEDKSDDEKSRVRVSKRREAKTAASQVNAFQQSADYLYDSVNVTSFGIIARSSLDSTVVASYFGRGPVDEFLRSEYGTGIQQFAQHFESWVLARNAKLRNKMSVTEMGKDLTHSISQGLSEITGIRGISMNYATFELSISVPYKVAIKGWPPSVPWGYPQKLNADEVRALHAAWNDNRTHWYRMTASEHRTLLRRLGKEGKLAPKERKKRKAGQSKKQPGVDYSSTSDSESHPETNEGSSGNPGRHRKKAKTSTMPASSKPSTSKKIVSKSAKKGSSSHDQSRPRPRISAKVSKKLTTKRAGKKKSVKFTVSSSEEDEDEDYSSQSESESEAENSS</sequence>
<feature type="compositionally biased region" description="Acidic residues" evidence="1">
    <location>
        <begin position="684"/>
        <end position="706"/>
    </location>
</feature>
<feature type="region of interest" description="Disordered" evidence="1">
    <location>
        <begin position="105"/>
        <end position="180"/>
    </location>
</feature>
<protein>
    <submittedName>
        <fullName evidence="2">Uncharacterized protein</fullName>
    </submittedName>
</protein>
<dbReference type="EMBL" id="MU806989">
    <property type="protein sequence ID" value="KAJ3832352.1"/>
    <property type="molecule type" value="Genomic_DNA"/>
</dbReference>
<reference evidence="2" key="1">
    <citation type="submission" date="2022-08" db="EMBL/GenBank/DDBJ databases">
        <authorList>
            <consortium name="DOE Joint Genome Institute"/>
            <person name="Min B."/>
            <person name="Riley R."/>
            <person name="Sierra-Patev S."/>
            <person name="Naranjo-Ortiz M."/>
            <person name="Looney B."/>
            <person name="Konkel Z."/>
            <person name="Slot J.C."/>
            <person name="Sakamoto Y."/>
            <person name="Steenwyk J.L."/>
            <person name="Rokas A."/>
            <person name="Carro J."/>
            <person name="Camarero S."/>
            <person name="Ferreira P."/>
            <person name="Molpeceres G."/>
            <person name="Ruiz-Duenas F.J."/>
            <person name="Serrano A."/>
            <person name="Henrissat B."/>
            <person name="Drula E."/>
            <person name="Hughes K.W."/>
            <person name="Mata J.L."/>
            <person name="Ishikawa N.K."/>
            <person name="Vargas-Isla R."/>
            <person name="Ushijima S."/>
            <person name="Smith C.A."/>
            <person name="Ahrendt S."/>
            <person name="Andreopoulos W."/>
            <person name="He G."/>
            <person name="Labutti K."/>
            <person name="Lipzen A."/>
            <person name="Ng V."/>
            <person name="Sandor L."/>
            <person name="Barry K."/>
            <person name="Martinez A.T."/>
            <person name="Xiao Y."/>
            <person name="Gibbons J.G."/>
            <person name="Terashima K."/>
            <person name="Hibbett D.S."/>
            <person name="Grigoriev I.V."/>
        </authorList>
    </citation>
    <scope>NUCLEOTIDE SEQUENCE</scope>
    <source>
        <strain evidence="2">TFB9207</strain>
    </source>
</reference>
<organism evidence="2 3">
    <name type="scientific">Lentinula raphanica</name>
    <dbReference type="NCBI Taxonomy" id="153919"/>
    <lineage>
        <taxon>Eukaryota</taxon>
        <taxon>Fungi</taxon>
        <taxon>Dikarya</taxon>
        <taxon>Basidiomycota</taxon>
        <taxon>Agaricomycotina</taxon>
        <taxon>Agaricomycetes</taxon>
        <taxon>Agaricomycetidae</taxon>
        <taxon>Agaricales</taxon>
        <taxon>Marasmiineae</taxon>
        <taxon>Omphalotaceae</taxon>
        <taxon>Lentinula</taxon>
    </lineage>
</organism>
<evidence type="ECO:0000313" key="2">
    <source>
        <dbReference type="EMBL" id="KAJ3832352.1"/>
    </source>
</evidence>
<feature type="compositionally biased region" description="Basic residues" evidence="1">
    <location>
        <begin position="654"/>
        <end position="677"/>
    </location>
</feature>
<evidence type="ECO:0000313" key="3">
    <source>
        <dbReference type="Proteomes" id="UP001163846"/>
    </source>
</evidence>
<gene>
    <name evidence="2" type="ORF">F5878DRAFT_635220</name>
</gene>
<feature type="compositionally biased region" description="Low complexity" evidence="1">
    <location>
        <begin position="76"/>
        <end position="87"/>
    </location>
</feature>
<keyword evidence="3" id="KW-1185">Reference proteome</keyword>
<feature type="compositionally biased region" description="Polar residues" evidence="1">
    <location>
        <begin position="622"/>
        <end position="636"/>
    </location>
</feature>
<feature type="compositionally biased region" description="Low complexity" evidence="1">
    <location>
        <begin position="120"/>
        <end position="131"/>
    </location>
</feature>
<feature type="region of interest" description="Disordered" evidence="1">
    <location>
        <begin position="563"/>
        <end position="706"/>
    </location>
</feature>
<proteinExistence type="predicted"/>
<dbReference type="AlphaFoldDB" id="A0AA38UB21"/>
<feature type="compositionally biased region" description="Basic and acidic residues" evidence="1">
    <location>
        <begin position="248"/>
        <end position="259"/>
    </location>
</feature>
<feature type="region of interest" description="Disordered" evidence="1">
    <location>
        <begin position="219"/>
        <end position="265"/>
    </location>
</feature>
<dbReference type="Proteomes" id="UP001163846">
    <property type="component" value="Unassembled WGS sequence"/>
</dbReference>